<dbReference type="PRINTS" id="PR00081">
    <property type="entry name" value="GDHRDH"/>
</dbReference>
<dbReference type="PANTHER" id="PTHR42901">
    <property type="entry name" value="ALCOHOL DEHYDROGENASE"/>
    <property type="match status" value="1"/>
</dbReference>
<dbReference type="Proteomes" id="UP000002195">
    <property type="component" value="Unassembled WGS sequence"/>
</dbReference>
<evidence type="ECO:0000313" key="5">
    <source>
        <dbReference type="Proteomes" id="UP000002195"/>
    </source>
</evidence>
<dbReference type="PANTHER" id="PTHR42901:SF1">
    <property type="entry name" value="ALCOHOL DEHYDROGENASE"/>
    <property type="match status" value="1"/>
</dbReference>
<dbReference type="InParanoid" id="Q54Q56"/>
<organism evidence="4 5">
    <name type="scientific">Dictyostelium discoideum</name>
    <name type="common">Social amoeba</name>
    <dbReference type="NCBI Taxonomy" id="44689"/>
    <lineage>
        <taxon>Eukaryota</taxon>
        <taxon>Amoebozoa</taxon>
        <taxon>Evosea</taxon>
        <taxon>Eumycetozoa</taxon>
        <taxon>Dictyostelia</taxon>
        <taxon>Dictyosteliales</taxon>
        <taxon>Dictyosteliaceae</taxon>
        <taxon>Dictyostelium</taxon>
    </lineage>
</organism>
<comment type="caution">
    <text evidence="4">The sequence shown here is derived from an EMBL/GenBank/DDBJ whole genome shotgun (WGS) entry which is preliminary data.</text>
</comment>
<dbReference type="FunCoup" id="Q54Q56">
    <property type="interactions" value="1"/>
</dbReference>
<dbReference type="CDD" id="cd05233">
    <property type="entry name" value="SDR_c"/>
    <property type="match status" value="1"/>
</dbReference>
<evidence type="ECO:0000313" key="4">
    <source>
        <dbReference type="EMBL" id="EAL65382.1"/>
    </source>
</evidence>
<dbReference type="KEGG" id="ddi:DDB_G0284083"/>
<evidence type="ECO:0000256" key="1">
    <source>
        <dbReference type="ARBA" id="ARBA00006484"/>
    </source>
</evidence>
<dbReference type="dictyBase" id="DDB_G0284083"/>
<protein>
    <submittedName>
        <fullName evidence="4">Uncharacterized protein</fullName>
    </submittedName>
</protein>
<dbReference type="FunFam" id="3.40.50.720:FF:000621">
    <property type="entry name" value="3-ketoacyl-CoA reductase, putative"/>
    <property type="match status" value="1"/>
</dbReference>
<name>Q54Q56_DICDI</name>
<reference evidence="4 5" key="1">
    <citation type="journal article" date="2005" name="Nature">
        <title>The genome of the social amoeba Dictyostelium discoideum.</title>
        <authorList>
            <consortium name="The Dictyostelium discoideum Sequencing Consortium"/>
            <person name="Eichinger L."/>
            <person name="Pachebat J.A."/>
            <person name="Glockner G."/>
            <person name="Rajandream M.A."/>
            <person name="Sucgang R."/>
            <person name="Berriman M."/>
            <person name="Song J."/>
            <person name="Olsen R."/>
            <person name="Szafranski K."/>
            <person name="Xu Q."/>
            <person name="Tunggal B."/>
            <person name="Kummerfeld S."/>
            <person name="Madera M."/>
            <person name="Konfortov B.A."/>
            <person name="Rivero F."/>
            <person name="Bankier A.T."/>
            <person name="Lehmann R."/>
            <person name="Hamlin N."/>
            <person name="Davies R."/>
            <person name="Gaudet P."/>
            <person name="Fey P."/>
            <person name="Pilcher K."/>
            <person name="Chen G."/>
            <person name="Saunders D."/>
            <person name="Sodergren E."/>
            <person name="Davis P."/>
            <person name="Kerhornou A."/>
            <person name="Nie X."/>
            <person name="Hall N."/>
            <person name="Anjard C."/>
            <person name="Hemphill L."/>
            <person name="Bason N."/>
            <person name="Farbrother P."/>
            <person name="Desany B."/>
            <person name="Just E."/>
            <person name="Morio T."/>
            <person name="Rost R."/>
            <person name="Churcher C."/>
            <person name="Cooper J."/>
            <person name="Haydock S."/>
            <person name="van Driessche N."/>
            <person name="Cronin A."/>
            <person name="Goodhead I."/>
            <person name="Muzny D."/>
            <person name="Mourier T."/>
            <person name="Pain A."/>
            <person name="Lu M."/>
            <person name="Harper D."/>
            <person name="Lindsay R."/>
            <person name="Hauser H."/>
            <person name="James K."/>
            <person name="Quiles M."/>
            <person name="Madan Babu M."/>
            <person name="Saito T."/>
            <person name="Buchrieser C."/>
            <person name="Wardroper A."/>
            <person name="Felder M."/>
            <person name="Thangavelu M."/>
            <person name="Johnson D."/>
            <person name="Knights A."/>
            <person name="Loulseged H."/>
            <person name="Mungall K."/>
            <person name="Oliver K."/>
            <person name="Price C."/>
            <person name="Quail M.A."/>
            <person name="Urushihara H."/>
            <person name="Hernandez J."/>
            <person name="Rabbinowitsch E."/>
            <person name="Steffen D."/>
            <person name="Sanders M."/>
            <person name="Ma J."/>
            <person name="Kohara Y."/>
            <person name="Sharp S."/>
            <person name="Simmonds M."/>
            <person name="Spiegler S."/>
            <person name="Tivey A."/>
            <person name="Sugano S."/>
            <person name="White B."/>
            <person name="Walker D."/>
            <person name="Woodward J."/>
            <person name="Winckler T."/>
            <person name="Tanaka Y."/>
            <person name="Shaulsky G."/>
            <person name="Schleicher M."/>
            <person name="Weinstock G."/>
            <person name="Rosenthal A."/>
            <person name="Cox E.C."/>
            <person name="Chisholm R.L."/>
            <person name="Gibbs R."/>
            <person name="Loomis W.F."/>
            <person name="Platzer M."/>
            <person name="Kay R.R."/>
            <person name="Williams J."/>
            <person name="Dear P.H."/>
            <person name="Noegel A.A."/>
            <person name="Barrell B."/>
            <person name="Kuspa A."/>
        </authorList>
    </citation>
    <scope>NUCLEOTIDE SEQUENCE [LARGE SCALE GENOMIC DNA]</scope>
    <source>
        <strain evidence="4 5">AX4</strain>
    </source>
</reference>
<dbReference type="VEuPathDB" id="AmoebaDB:DDB_G0284083"/>
<dbReference type="InterPro" id="IPR036291">
    <property type="entry name" value="NAD(P)-bd_dom_sf"/>
</dbReference>
<dbReference type="EMBL" id="AAFI02000063">
    <property type="protein sequence ID" value="EAL65382.1"/>
    <property type="molecule type" value="Genomic_DNA"/>
</dbReference>
<sequence length="332" mass="37869">MNLIITLIGIKFIIFLILNYILPNILIMGSRDQDFKKKYGKWALVTGSSSGIGKSISHRLASQGISLILVAKDDQYFNEMVNEIKNKYKSNINLKFLSIKLDLTKPESVKELILKLKEFESNKILKINEIRILFNNVGYVTMEGFNQTSYDNDKLKMIQCNTLTSVQLTDYFYRIWIENKININNDDYKKNGVIIFTSSIGAILPTPFSVIYSSCKSFLSNFATSLSLEAKSNDIDILAVQPGRVDTHIFDKLPNLLALKFLKLMSQKPDDVVDIMFRAAGRYGIVIFNSGLFAQLSCLFSNLFGINLTNNIVYLISKYILTDYSQYRKINK</sequence>
<keyword evidence="3" id="KW-0472">Membrane</keyword>
<comment type="similarity">
    <text evidence="1">Belongs to the short-chain dehydrogenases/reductases (SDR) family.</text>
</comment>
<dbReference type="SMR" id="Q54Q56"/>
<dbReference type="PROSITE" id="PS00061">
    <property type="entry name" value="ADH_SHORT"/>
    <property type="match status" value="1"/>
</dbReference>
<proteinExistence type="inferred from homology"/>
<dbReference type="InterPro" id="IPR020904">
    <property type="entry name" value="Sc_DH/Rdtase_CS"/>
</dbReference>
<dbReference type="STRING" id="44689.Q54Q56"/>
<dbReference type="InterPro" id="IPR002347">
    <property type="entry name" value="SDR_fam"/>
</dbReference>
<accession>Q54Q56</accession>
<dbReference type="SUPFAM" id="SSF51735">
    <property type="entry name" value="NAD(P)-binding Rossmann-fold domains"/>
    <property type="match status" value="1"/>
</dbReference>
<dbReference type="eggNOG" id="KOG1014">
    <property type="taxonomic scope" value="Eukaryota"/>
</dbReference>
<dbReference type="OMA" id="QSHINAH"/>
<gene>
    <name evidence="4" type="ORF">DDB_G0284083</name>
</gene>
<keyword evidence="3" id="KW-0812">Transmembrane</keyword>
<dbReference type="PaxDb" id="44689-DDB0185835"/>
<keyword evidence="2" id="KW-0560">Oxidoreductase</keyword>
<dbReference type="GO" id="GO:0016491">
    <property type="term" value="F:oxidoreductase activity"/>
    <property type="evidence" value="ECO:0007669"/>
    <property type="project" value="UniProtKB-KW"/>
</dbReference>
<evidence type="ECO:0000256" key="2">
    <source>
        <dbReference type="ARBA" id="ARBA00023002"/>
    </source>
</evidence>
<dbReference type="AlphaFoldDB" id="Q54Q56"/>
<keyword evidence="3" id="KW-1133">Transmembrane helix</keyword>
<dbReference type="GeneID" id="8624411"/>
<dbReference type="RefSeq" id="XP_638741.1">
    <property type="nucleotide sequence ID" value="XM_633649.1"/>
</dbReference>
<dbReference type="PhylomeDB" id="Q54Q56"/>
<dbReference type="Pfam" id="PF00106">
    <property type="entry name" value="adh_short"/>
    <property type="match status" value="1"/>
</dbReference>
<dbReference type="Gene3D" id="3.40.50.720">
    <property type="entry name" value="NAD(P)-binding Rossmann-like Domain"/>
    <property type="match status" value="1"/>
</dbReference>
<dbReference type="HOGENOM" id="CLU_837901_0_0_1"/>
<evidence type="ECO:0000256" key="3">
    <source>
        <dbReference type="SAM" id="Phobius"/>
    </source>
</evidence>
<keyword evidence="5" id="KW-1185">Reference proteome</keyword>
<feature type="transmembrane region" description="Helical" evidence="3">
    <location>
        <begin position="6"/>
        <end position="27"/>
    </location>
</feature>